<dbReference type="Pfam" id="PF00005">
    <property type="entry name" value="ABC_tran"/>
    <property type="match status" value="2"/>
</dbReference>
<comment type="similarity">
    <text evidence="2">Belongs to the ABC transporter superfamily. ABCA family.</text>
</comment>
<keyword evidence="9 11" id="KW-0472">Membrane</keyword>
<dbReference type="Pfam" id="PF12698">
    <property type="entry name" value="ABC2_membrane_3"/>
    <property type="match status" value="1"/>
</dbReference>
<dbReference type="Gene3D" id="3.40.50.300">
    <property type="entry name" value="P-loop containing nucleotide triphosphate hydrolases"/>
    <property type="match status" value="2"/>
</dbReference>
<feature type="region of interest" description="Disordered" evidence="10">
    <location>
        <begin position="1238"/>
        <end position="1257"/>
    </location>
</feature>
<feature type="transmembrane region" description="Helical" evidence="11">
    <location>
        <begin position="396"/>
        <end position="417"/>
    </location>
</feature>
<evidence type="ECO:0000313" key="14">
    <source>
        <dbReference type="Proteomes" id="UP000007648"/>
    </source>
</evidence>
<name>G3WA16_SARHA</name>
<dbReference type="PROSITE" id="PS00211">
    <property type="entry name" value="ABC_TRANSPORTER_1"/>
    <property type="match status" value="1"/>
</dbReference>
<feature type="transmembrane region" description="Helical" evidence="11">
    <location>
        <begin position="1194"/>
        <end position="1215"/>
    </location>
</feature>
<dbReference type="InterPro" id="IPR056264">
    <property type="entry name" value="R2_ABCA1-4-like"/>
</dbReference>
<evidence type="ECO:0000313" key="13">
    <source>
        <dbReference type="Ensembl" id="ENSSHAP00000012271.2"/>
    </source>
</evidence>
<reference evidence="13 14" key="1">
    <citation type="journal article" date="2011" name="Proc. Natl. Acad. Sci. U.S.A.">
        <title>Genetic diversity and population structure of the endangered marsupial Sarcophilus harrisii (Tasmanian devil).</title>
        <authorList>
            <person name="Miller W."/>
            <person name="Hayes V.M."/>
            <person name="Ratan A."/>
            <person name="Petersen D.C."/>
            <person name="Wittekindt N.E."/>
            <person name="Miller J."/>
            <person name="Walenz B."/>
            <person name="Knight J."/>
            <person name="Qi J."/>
            <person name="Zhao F."/>
            <person name="Wang Q."/>
            <person name="Bedoya-Reina O.C."/>
            <person name="Katiyar N."/>
            <person name="Tomsho L.P."/>
            <person name="Kasson L.M."/>
            <person name="Hardie R.A."/>
            <person name="Woodbridge P."/>
            <person name="Tindall E.A."/>
            <person name="Bertelsen M.F."/>
            <person name="Dixon D."/>
            <person name="Pyecroft S."/>
            <person name="Helgen K.M."/>
            <person name="Lesk A.M."/>
            <person name="Pringle T.H."/>
            <person name="Patterson N."/>
            <person name="Zhang Y."/>
            <person name="Kreiss A."/>
            <person name="Woods G.M."/>
            <person name="Jones M.E."/>
            <person name="Schuster S.C."/>
        </authorList>
    </citation>
    <scope>NUCLEOTIDE SEQUENCE [LARGE SCALE GENOMIC DNA]</scope>
</reference>
<dbReference type="FunFam" id="3.40.50.300:FF:000436">
    <property type="entry name" value="ATP binding cassette subfamily A member 9"/>
    <property type="match status" value="1"/>
</dbReference>
<feature type="transmembrane region" description="Helical" evidence="11">
    <location>
        <begin position="1131"/>
        <end position="1148"/>
    </location>
</feature>
<feature type="transmembrane region" description="Helical" evidence="11">
    <location>
        <begin position="262"/>
        <end position="284"/>
    </location>
</feature>
<dbReference type="GO" id="GO:0005319">
    <property type="term" value="F:lipid transporter activity"/>
    <property type="evidence" value="ECO:0007669"/>
    <property type="project" value="TreeGrafter"/>
</dbReference>
<dbReference type="CDD" id="cd03263">
    <property type="entry name" value="ABC_subfamily_A"/>
    <property type="match status" value="2"/>
</dbReference>
<keyword evidence="7" id="KW-0067">ATP-binding</keyword>
<dbReference type="InterPro" id="IPR017871">
    <property type="entry name" value="ABC_transporter-like_CS"/>
</dbReference>
<reference evidence="13" key="2">
    <citation type="submission" date="2025-08" db="UniProtKB">
        <authorList>
            <consortium name="Ensembl"/>
        </authorList>
    </citation>
    <scope>IDENTIFICATION</scope>
</reference>
<dbReference type="Pfam" id="PF23321">
    <property type="entry name" value="R1_ABCA1"/>
    <property type="match status" value="1"/>
</dbReference>
<accession>G3WA16</accession>
<feature type="compositionally biased region" description="Acidic residues" evidence="10">
    <location>
        <begin position="1245"/>
        <end position="1254"/>
    </location>
</feature>
<dbReference type="GO" id="GO:0016887">
    <property type="term" value="F:ATP hydrolysis activity"/>
    <property type="evidence" value="ECO:0007669"/>
    <property type="project" value="InterPro"/>
</dbReference>
<feature type="transmembrane region" description="Helical" evidence="11">
    <location>
        <begin position="31"/>
        <end position="50"/>
    </location>
</feature>
<dbReference type="GO" id="GO:0005886">
    <property type="term" value="C:plasma membrane"/>
    <property type="evidence" value="ECO:0007669"/>
    <property type="project" value="UniProtKB-ARBA"/>
</dbReference>
<sequence>MNKREISICQQTRALLYKNVIKKWRNKRESLWELFGSLLLILHLFLFSTFEAQVSEMPPVELGHIDKFNDSDFAVAYTPIFDTTQQIINKIRATSFMKGIKVFEAVNQEAMNVMIEQNRTEIVGIIFHDTFSYELRFLMGYRLPFFEENKDLTAHCYEYYQGTKCLLEKYWNNGFVAFQAAINAAIIEITTNHSVMDKMMALNGIKMKMLPFISKGIAINELISFFYVISFTPLIYFASVNVTKERKKAKEWMKMMGLQDSAFWLSWGVLYAGFIFIIATYLALTITCFEFVFVTGYFVIFILFFFYGLSLVAFAFMLCVLIKRPVLTGSITLFLIALWGCFGFISLHRQLPESLEWILCLLSPFAFTHGMIQIMWLDYDLKGFAFHDPTGRSHVLIATIFMLVFDTILYLALTLYFDKILPREYGYWHSPLFFLKSRRQQHKVIENETSPEYNSDFFEPIFPEFHGKEIIRIRNIRKEYKRNSEKIEALKGLQLDIYKGQITAILGHSGAGKSTLLNILSGLIVPTEGSATIYNNELSDKANLEEIRKIIGICPQFNVQFDFLTVKENLRLFAEIKGIQSQKVEQEVQRVVTELEIKNIQNIIAENLSGGQKRKLTFAIAILGDPQVLLLDEPTAGLDPFSRHQVWNILKERKSERGILLSTQFMDEADILADRKIFISNGQMKCAGSSLFLKRKWGIGYHLSLQKKENCDSETITSLVKHHIPDAKLREESEEKLVYTLPLESTDKFPDLYRDIDGYNDQGIVHYGVSKTTLNEVFLKLEGKAATEEADFGNWLQAQAEVTRNSEDFVELDQALSSLPGRRKVTLSHMALWRQQVWAIARLRFLKLKHDRKTFMTLLLLFGVALVPSFLEKVLNKILQPENSWGLSPKMYFLSPGQYPQNPLTSLLIINNTESNIEDFIDSLKHQNIALEIKDFRNKNGTDDPSYNGAIIVSGTKKDYEYSIACNTKRLNCFPVLVDVISNGLLKMFNSSKHIQTERSLFPLDSVDIMFISINSDILWITLANSISPYIATSSIYDYKIKAQSQLRISGLYPSAYWCGQALVDIPLYCLILSLTLILMYVLEFSIFINSFHYFGIMFAQILSGIGFTASTIFFTYMISFIFHKKKKNSSFWSICFFIVSIVLINIYKNFSQMILCIIFIPFFTLIGIFDLLLEVYFAEIYPEYKKDEINKNLFFIILIPYLHCVIFVFVLRYLEKMKYGKKLVRMDPIFRIFPSSIDAGPNPEEPEGEDEDIQTERERTANALTVSNLDEKPIIIASCLRMEYEGKKKSCFAKKKKKLATRNISFCVKKGEVLGLLGHNGAGKSTAIRIITGDISPTAGKVVLKRSGTSMSEEGNDMLQFLGYCAQENSLWQNITVREHLELYAAVKGMAKEDAFIMISRLADALTLQEYMKSPVKQLPEGIKRKLCFALSILGNPAVVLLDEPSTGMDPEGQQQIWQAIRATLKNKENGAILTTHYMTEAEAVCDRVAIMVSGQLRCIGSIQHLKSKFGKNYLLEIKMKEPEQIRPLHAEILRLFPRAARQERYSSLMAYKLPIEDVQPLSQAFSKLESVKRTFNLEEYSLSQSTLEQVFLELSKDQELGDFEEELDTTVKWKLLPQEEP</sequence>
<feature type="transmembrane region" description="Helical" evidence="11">
    <location>
        <begin position="1066"/>
        <end position="1083"/>
    </location>
</feature>
<feature type="transmembrane region" description="Helical" evidence="11">
    <location>
        <begin position="1155"/>
        <end position="1174"/>
    </location>
</feature>
<evidence type="ECO:0000256" key="8">
    <source>
        <dbReference type="ARBA" id="ARBA00022989"/>
    </source>
</evidence>
<keyword evidence="5" id="KW-0677">Repeat</keyword>
<dbReference type="KEGG" id="shr:100932031"/>
<keyword evidence="6" id="KW-0547">Nucleotide-binding</keyword>
<evidence type="ECO:0000256" key="4">
    <source>
        <dbReference type="ARBA" id="ARBA00022692"/>
    </source>
</evidence>
<keyword evidence="4 11" id="KW-0812">Transmembrane</keyword>
<dbReference type="InterPro" id="IPR013525">
    <property type="entry name" value="ABC2_TM"/>
</dbReference>
<dbReference type="Ensembl" id="ENSSHAT00000012370.2">
    <property type="protein sequence ID" value="ENSSHAP00000012271.2"/>
    <property type="gene ID" value="ENSSHAG00000001913.2"/>
</dbReference>
<evidence type="ECO:0000256" key="2">
    <source>
        <dbReference type="ARBA" id="ARBA00008869"/>
    </source>
</evidence>
<keyword evidence="3" id="KW-0813">Transport</keyword>
<comment type="subcellular location">
    <subcellularLocation>
        <location evidence="1">Membrane</location>
        <topology evidence="1">Multi-pass membrane protein</topology>
    </subcellularLocation>
</comment>
<dbReference type="GeneID" id="100932031"/>
<evidence type="ECO:0000256" key="10">
    <source>
        <dbReference type="SAM" id="MobiDB-lite"/>
    </source>
</evidence>
<feature type="transmembrane region" description="Helical" evidence="11">
    <location>
        <begin position="217"/>
        <end position="242"/>
    </location>
</feature>
<dbReference type="PANTHER" id="PTHR19229:SF274">
    <property type="entry name" value="ABC-TYPE ORGANIC ANION TRANSPORTER ABCA8"/>
    <property type="match status" value="1"/>
</dbReference>
<keyword evidence="8 11" id="KW-1133">Transmembrane helix</keyword>
<organism evidence="13 14">
    <name type="scientific">Sarcophilus harrisii</name>
    <name type="common">Tasmanian devil</name>
    <name type="synonym">Sarcophilus laniarius</name>
    <dbReference type="NCBI Taxonomy" id="9305"/>
    <lineage>
        <taxon>Eukaryota</taxon>
        <taxon>Metazoa</taxon>
        <taxon>Chordata</taxon>
        <taxon>Craniata</taxon>
        <taxon>Vertebrata</taxon>
        <taxon>Euteleostomi</taxon>
        <taxon>Mammalia</taxon>
        <taxon>Metatheria</taxon>
        <taxon>Dasyuromorphia</taxon>
        <taxon>Dasyuridae</taxon>
        <taxon>Sarcophilus</taxon>
    </lineage>
</organism>
<feature type="transmembrane region" description="Helical" evidence="11">
    <location>
        <begin position="357"/>
        <end position="376"/>
    </location>
</feature>
<dbReference type="GO" id="GO:0005524">
    <property type="term" value="F:ATP binding"/>
    <property type="evidence" value="ECO:0007669"/>
    <property type="project" value="UniProtKB-KW"/>
</dbReference>
<reference evidence="13" key="3">
    <citation type="submission" date="2025-09" db="UniProtKB">
        <authorList>
            <consortium name="Ensembl"/>
        </authorList>
    </citation>
    <scope>IDENTIFICATION</scope>
</reference>
<dbReference type="InterPro" id="IPR026082">
    <property type="entry name" value="ABCA"/>
</dbReference>
<dbReference type="GO" id="GO:0140359">
    <property type="term" value="F:ABC-type transporter activity"/>
    <property type="evidence" value="ECO:0007669"/>
    <property type="project" value="InterPro"/>
</dbReference>
<dbReference type="GeneTree" id="ENSGT00940000162673"/>
<dbReference type="InterPro" id="IPR003439">
    <property type="entry name" value="ABC_transporter-like_ATP-bd"/>
</dbReference>
<feature type="domain" description="ABC transporter" evidence="12">
    <location>
        <begin position="1281"/>
        <end position="1520"/>
    </location>
</feature>
<evidence type="ECO:0000256" key="5">
    <source>
        <dbReference type="ARBA" id="ARBA00022737"/>
    </source>
</evidence>
<dbReference type="OrthoDB" id="8061355at2759"/>
<evidence type="ECO:0000256" key="9">
    <source>
        <dbReference type="ARBA" id="ARBA00023136"/>
    </source>
</evidence>
<evidence type="ECO:0000256" key="6">
    <source>
        <dbReference type="ARBA" id="ARBA00022741"/>
    </source>
</evidence>
<evidence type="ECO:0000256" key="11">
    <source>
        <dbReference type="SAM" id="Phobius"/>
    </source>
</evidence>
<feature type="transmembrane region" description="Helical" evidence="11">
    <location>
        <begin position="326"/>
        <end position="345"/>
    </location>
</feature>
<dbReference type="SUPFAM" id="SSF52540">
    <property type="entry name" value="P-loop containing nucleoside triphosphate hydrolases"/>
    <property type="match status" value="2"/>
</dbReference>
<keyword evidence="14" id="KW-1185">Reference proteome</keyword>
<dbReference type="InterPro" id="IPR003593">
    <property type="entry name" value="AAA+_ATPase"/>
</dbReference>
<protein>
    <recommendedName>
        <fullName evidence="12">ABC transporter domain-containing protein</fullName>
    </recommendedName>
</protein>
<evidence type="ECO:0000256" key="7">
    <source>
        <dbReference type="ARBA" id="ARBA00022840"/>
    </source>
</evidence>
<dbReference type="InParanoid" id="G3WA16"/>
<proteinExistence type="inferred from homology"/>
<feature type="transmembrane region" description="Helical" evidence="11">
    <location>
        <begin position="291"/>
        <end position="314"/>
    </location>
</feature>
<feature type="transmembrane region" description="Helical" evidence="11">
    <location>
        <begin position="1095"/>
        <end position="1119"/>
    </location>
</feature>
<evidence type="ECO:0000256" key="1">
    <source>
        <dbReference type="ARBA" id="ARBA00004141"/>
    </source>
</evidence>
<dbReference type="RefSeq" id="XP_031821566.1">
    <property type="nucleotide sequence ID" value="XM_031965706.1"/>
</dbReference>
<feature type="domain" description="ABC transporter" evidence="12">
    <location>
        <begin position="471"/>
        <end position="706"/>
    </location>
</feature>
<dbReference type="FunFam" id="3.40.50.300:FF:000335">
    <property type="entry name" value="ATP binding cassette subfamily A member 5"/>
    <property type="match status" value="1"/>
</dbReference>
<feature type="transmembrane region" description="Helical" evidence="11">
    <location>
        <begin position="854"/>
        <end position="871"/>
    </location>
</feature>
<dbReference type="FunCoup" id="G3WA16">
    <property type="interactions" value="133"/>
</dbReference>
<evidence type="ECO:0000256" key="3">
    <source>
        <dbReference type="ARBA" id="ARBA00022448"/>
    </source>
</evidence>
<dbReference type="PANTHER" id="PTHR19229">
    <property type="entry name" value="ATP-BINDING CASSETTE TRANSPORTER SUBFAMILY A ABCA"/>
    <property type="match status" value="1"/>
</dbReference>
<dbReference type="SMART" id="SM00382">
    <property type="entry name" value="AAA"/>
    <property type="match status" value="2"/>
</dbReference>
<evidence type="ECO:0000259" key="12">
    <source>
        <dbReference type="PROSITE" id="PS50893"/>
    </source>
</evidence>
<dbReference type="Proteomes" id="UP000007648">
    <property type="component" value="Unassembled WGS sequence"/>
</dbReference>
<dbReference type="PROSITE" id="PS50893">
    <property type="entry name" value="ABC_TRANSPORTER_2"/>
    <property type="match status" value="2"/>
</dbReference>
<dbReference type="InterPro" id="IPR027417">
    <property type="entry name" value="P-loop_NTPase"/>
</dbReference>
<gene>
    <name evidence="13" type="primary">LOC100932031</name>
</gene>